<feature type="non-terminal residue" evidence="2">
    <location>
        <position position="1"/>
    </location>
</feature>
<gene>
    <name evidence="2" type="ORF">RFI_13158</name>
</gene>
<evidence type="ECO:0000256" key="1">
    <source>
        <dbReference type="SAM" id="MobiDB-lite"/>
    </source>
</evidence>
<feature type="compositionally biased region" description="Basic residues" evidence="1">
    <location>
        <begin position="86"/>
        <end position="99"/>
    </location>
</feature>
<dbReference type="EMBL" id="ASPP01009529">
    <property type="protein sequence ID" value="ETO24000.1"/>
    <property type="molecule type" value="Genomic_DNA"/>
</dbReference>
<comment type="caution">
    <text evidence="2">The sequence shown here is derived from an EMBL/GenBank/DDBJ whole genome shotgun (WGS) entry which is preliminary data.</text>
</comment>
<organism evidence="2 3">
    <name type="scientific">Reticulomyxa filosa</name>
    <dbReference type="NCBI Taxonomy" id="46433"/>
    <lineage>
        <taxon>Eukaryota</taxon>
        <taxon>Sar</taxon>
        <taxon>Rhizaria</taxon>
        <taxon>Retaria</taxon>
        <taxon>Foraminifera</taxon>
        <taxon>Monothalamids</taxon>
        <taxon>Reticulomyxidae</taxon>
        <taxon>Reticulomyxa</taxon>
    </lineage>
</organism>
<feature type="compositionally biased region" description="Basic and acidic residues" evidence="1">
    <location>
        <begin position="31"/>
        <end position="77"/>
    </location>
</feature>
<feature type="compositionally biased region" description="Basic and acidic residues" evidence="1">
    <location>
        <begin position="1"/>
        <end position="15"/>
    </location>
</feature>
<accession>X6NCG8</accession>
<reference evidence="2 3" key="1">
    <citation type="journal article" date="2013" name="Curr. Biol.">
        <title>The Genome of the Foraminiferan Reticulomyxa filosa.</title>
        <authorList>
            <person name="Glockner G."/>
            <person name="Hulsmann N."/>
            <person name="Schleicher M."/>
            <person name="Noegel A.A."/>
            <person name="Eichinger L."/>
            <person name="Gallinger C."/>
            <person name="Pawlowski J."/>
            <person name="Sierra R."/>
            <person name="Euteneuer U."/>
            <person name="Pillet L."/>
            <person name="Moustafa A."/>
            <person name="Platzer M."/>
            <person name="Groth M."/>
            <person name="Szafranski K."/>
            <person name="Schliwa M."/>
        </authorList>
    </citation>
    <scope>NUCLEOTIDE SEQUENCE [LARGE SCALE GENOMIC DNA]</scope>
</reference>
<evidence type="ECO:0000313" key="2">
    <source>
        <dbReference type="EMBL" id="ETO24000.1"/>
    </source>
</evidence>
<proteinExistence type="predicted"/>
<feature type="compositionally biased region" description="Basic and acidic residues" evidence="1">
    <location>
        <begin position="112"/>
        <end position="130"/>
    </location>
</feature>
<name>X6NCG8_RETFI</name>
<dbReference type="AlphaFoldDB" id="X6NCG8"/>
<keyword evidence="3" id="KW-1185">Reference proteome</keyword>
<feature type="region of interest" description="Disordered" evidence="1">
    <location>
        <begin position="1"/>
        <end position="142"/>
    </location>
</feature>
<protein>
    <submittedName>
        <fullName evidence="2">Uncharacterized protein</fullName>
    </submittedName>
</protein>
<dbReference type="Proteomes" id="UP000023152">
    <property type="component" value="Unassembled WGS sequence"/>
</dbReference>
<sequence length="142" mass="16867">KRSFDIDKSKAKEFGRQINRAARRKHATKFKSSEKPPHDWKPKEANVKKREERRQKREEKRKEKQKQINEQKAKTEQKPQTTNAPKNKRKNKTEKKQKKGSAQGTAITGDDSQFRVHDKDTEKKQGKFDARNLPSHIKPRRR</sequence>
<evidence type="ECO:0000313" key="3">
    <source>
        <dbReference type="Proteomes" id="UP000023152"/>
    </source>
</evidence>